<accession>A0A1B9G277</accession>
<evidence type="ECO:0000256" key="7">
    <source>
        <dbReference type="ARBA" id="ARBA00022989"/>
    </source>
</evidence>
<keyword evidence="9" id="KW-0472">Membrane</keyword>
<proteinExistence type="inferred from homology"/>
<keyword evidence="7" id="KW-1133">Transmembrane helix</keyword>
<dbReference type="STRING" id="1296100.A0A1B9G277"/>
<organism evidence="10">
    <name type="scientific">Kwoniella bestiolae CBS 10118</name>
    <dbReference type="NCBI Taxonomy" id="1296100"/>
    <lineage>
        <taxon>Eukaryota</taxon>
        <taxon>Fungi</taxon>
        <taxon>Dikarya</taxon>
        <taxon>Basidiomycota</taxon>
        <taxon>Agaricomycotina</taxon>
        <taxon>Tremellomycetes</taxon>
        <taxon>Tremellales</taxon>
        <taxon>Cryptococcaceae</taxon>
        <taxon>Kwoniella</taxon>
    </lineage>
</organism>
<keyword evidence="5" id="KW-1000">Mitochondrion outer membrane</keyword>
<keyword evidence="4" id="KW-0812">Transmembrane</keyword>
<keyword evidence="6" id="KW-0653">Protein transport</keyword>
<sequence length="52" mass="5758">MPFSDETKDRVNAAVNVGKNILTVAWIPMIIYIGYRNSSPQPSLIKLITPLA</sequence>
<keyword evidence="3" id="KW-0813">Transport</keyword>
<evidence type="ECO:0000256" key="5">
    <source>
        <dbReference type="ARBA" id="ARBA00022787"/>
    </source>
</evidence>
<dbReference type="InterPro" id="IPR012621">
    <property type="entry name" value="Tom7"/>
</dbReference>
<evidence type="ECO:0000256" key="6">
    <source>
        <dbReference type="ARBA" id="ARBA00022927"/>
    </source>
</evidence>
<dbReference type="AlphaFoldDB" id="A0A1B9G277"/>
<evidence type="ECO:0000256" key="9">
    <source>
        <dbReference type="ARBA" id="ARBA00023136"/>
    </source>
</evidence>
<dbReference type="GO" id="GO:0005742">
    <property type="term" value="C:mitochondrial outer membrane translocase complex"/>
    <property type="evidence" value="ECO:0007669"/>
    <property type="project" value="InterPro"/>
</dbReference>
<evidence type="ECO:0000256" key="1">
    <source>
        <dbReference type="ARBA" id="ARBA00004572"/>
    </source>
</evidence>
<dbReference type="OrthoDB" id="284357at2759"/>
<evidence type="ECO:0000256" key="2">
    <source>
        <dbReference type="ARBA" id="ARBA00010917"/>
    </source>
</evidence>
<name>A0A1B9G277_9TREE</name>
<dbReference type="VEuPathDB" id="FungiDB:I302_04934"/>
<evidence type="ECO:0000256" key="4">
    <source>
        <dbReference type="ARBA" id="ARBA00022692"/>
    </source>
</evidence>
<evidence type="ECO:0000256" key="3">
    <source>
        <dbReference type="ARBA" id="ARBA00022448"/>
    </source>
</evidence>
<comment type="subcellular location">
    <subcellularLocation>
        <location evidence="1">Mitochondrion outer membrane</location>
        <topology evidence="1">Single-pass membrane protein</topology>
    </subcellularLocation>
</comment>
<evidence type="ECO:0000256" key="8">
    <source>
        <dbReference type="ARBA" id="ARBA00023128"/>
    </source>
</evidence>
<comment type="similarity">
    <text evidence="2">Belongs to the Tom7 family.</text>
</comment>
<keyword evidence="8" id="KW-0496">Mitochondrion</keyword>
<dbReference type="EMBL" id="KI894021">
    <property type="protein sequence ID" value="OCF25124.1"/>
    <property type="molecule type" value="Genomic_DNA"/>
</dbReference>
<reference evidence="10" key="2">
    <citation type="submission" date="2014-01" db="EMBL/GenBank/DDBJ databases">
        <title>Evolution of pathogenesis and genome organization in the Tremellales.</title>
        <authorList>
            <person name="Cuomo C."/>
            <person name="Litvintseva A."/>
            <person name="Heitman J."/>
            <person name="Chen Y."/>
            <person name="Sun S."/>
            <person name="Springer D."/>
            <person name="Dromer F."/>
            <person name="Young S."/>
            <person name="Zeng Q."/>
            <person name="Chapman S."/>
            <person name="Gujja S."/>
            <person name="Saif S."/>
            <person name="Birren B."/>
        </authorList>
    </citation>
    <scope>NUCLEOTIDE SEQUENCE</scope>
    <source>
        <strain evidence="10">CBS 10118</strain>
    </source>
</reference>
<evidence type="ECO:0008006" key="11">
    <source>
        <dbReference type="Google" id="ProtNLM"/>
    </source>
</evidence>
<dbReference type="GO" id="GO:0030150">
    <property type="term" value="P:protein import into mitochondrial matrix"/>
    <property type="evidence" value="ECO:0007669"/>
    <property type="project" value="InterPro"/>
</dbReference>
<dbReference type="Pfam" id="PF08038">
    <property type="entry name" value="Tom7"/>
    <property type="match status" value="1"/>
</dbReference>
<protein>
    <recommendedName>
        <fullName evidence="11">Mitochondrial import receptor subunit TOM7</fullName>
    </recommendedName>
</protein>
<evidence type="ECO:0000313" key="10">
    <source>
        <dbReference type="EMBL" id="OCF25124.1"/>
    </source>
</evidence>
<reference evidence="10" key="1">
    <citation type="submission" date="2013-07" db="EMBL/GenBank/DDBJ databases">
        <title>The Genome Sequence of Cryptococcus bestiolae CBS10118.</title>
        <authorList>
            <consortium name="The Broad Institute Genome Sequencing Platform"/>
            <person name="Cuomo C."/>
            <person name="Litvintseva A."/>
            <person name="Chen Y."/>
            <person name="Heitman J."/>
            <person name="Sun S."/>
            <person name="Springer D."/>
            <person name="Dromer F."/>
            <person name="Young S.K."/>
            <person name="Zeng Q."/>
            <person name="Gargeya S."/>
            <person name="Fitzgerald M."/>
            <person name="Abouelleil A."/>
            <person name="Alvarado L."/>
            <person name="Berlin A.M."/>
            <person name="Chapman S.B."/>
            <person name="Dewar J."/>
            <person name="Goldberg J."/>
            <person name="Griggs A."/>
            <person name="Gujja S."/>
            <person name="Hansen M."/>
            <person name="Howarth C."/>
            <person name="Imamovic A."/>
            <person name="Larimer J."/>
            <person name="McCowan C."/>
            <person name="Murphy C."/>
            <person name="Pearson M."/>
            <person name="Priest M."/>
            <person name="Roberts A."/>
            <person name="Saif S."/>
            <person name="Shea T."/>
            <person name="Sykes S."/>
            <person name="Wortman J."/>
            <person name="Nusbaum C."/>
            <person name="Birren B."/>
        </authorList>
    </citation>
    <scope>NUCLEOTIDE SEQUENCE [LARGE SCALE GENOMIC DNA]</scope>
    <source>
        <strain evidence="10">CBS 10118</strain>
    </source>
</reference>
<gene>
    <name evidence="10" type="ORF">I302_04934</name>
</gene>